<dbReference type="EMBL" id="LRTV01000001">
    <property type="protein sequence ID" value="RFD80398.1"/>
    <property type="molecule type" value="Genomic_DNA"/>
</dbReference>
<reference evidence="1 2" key="1">
    <citation type="submission" date="2016-02" db="EMBL/GenBank/DDBJ databases">
        <authorList>
            <person name="Alioto T."/>
            <person name="Alioto T."/>
        </authorList>
    </citation>
    <scope>NUCLEOTIDE SEQUENCE [LARGE SCALE GENOMIC DNA]</scope>
    <source>
        <strain evidence="1 2">NR010</strain>
    </source>
</reference>
<gene>
    <name evidence="1" type="ORF">AXE77_02670</name>
</gene>
<evidence type="ECO:0000313" key="1">
    <source>
        <dbReference type="EMBL" id="RFD80398.1"/>
    </source>
</evidence>
<name>A0A3E1J2C4_GARVA</name>
<evidence type="ECO:0000313" key="2">
    <source>
        <dbReference type="Proteomes" id="UP000259221"/>
    </source>
</evidence>
<dbReference type="AlphaFoldDB" id="A0A3E1J2C4"/>
<comment type="caution">
    <text evidence="1">The sequence shown here is derived from an EMBL/GenBank/DDBJ whole genome shotgun (WGS) entry which is preliminary data.</text>
</comment>
<accession>A0A3E1J2C4</accession>
<dbReference type="Proteomes" id="UP000259221">
    <property type="component" value="Unassembled WGS sequence"/>
</dbReference>
<organism evidence="1 2">
    <name type="scientific">Gardnerella vaginalis</name>
    <dbReference type="NCBI Taxonomy" id="2702"/>
    <lineage>
        <taxon>Bacteria</taxon>
        <taxon>Bacillati</taxon>
        <taxon>Actinomycetota</taxon>
        <taxon>Actinomycetes</taxon>
        <taxon>Bifidobacteriales</taxon>
        <taxon>Bifidobacteriaceae</taxon>
        <taxon>Gardnerella</taxon>
    </lineage>
</organism>
<proteinExistence type="predicted"/>
<protein>
    <submittedName>
        <fullName evidence="1">Uncharacterized protein</fullName>
    </submittedName>
</protein>
<sequence>MPENPPANVPKNGQNARADCDALATKLALEAPRASNASEFPLRVAFACALTELEIIGISSSFKA</sequence>